<keyword evidence="1" id="KW-0732">Signal</keyword>
<dbReference type="RefSeq" id="WP_380739223.1">
    <property type="nucleotide sequence ID" value="NZ_JBHTJP010000035.1"/>
</dbReference>
<proteinExistence type="predicted"/>
<reference evidence="3" key="1">
    <citation type="journal article" date="2019" name="Int. J. Syst. Evol. Microbiol.">
        <title>The Global Catalogue of Microorganisms (GCM) 10K type strain sequencing project: providing services to taxonomists for standard genome sequencing and annotation.</title>
        <authorList>
            <consortium name="The Broad Institute Genomics Platform"/>
            <consortium name="The Broad Institute Genome Sequencing Center for Infectious Disease"/>
            <person name="Wu L."/>
            <person name="Ma J."/>
        </authorList>
    </citation>
    <scope>NUCLEOTIDE SEQUENCE [LARGE SCALE GENOMIC DNA]</scope>
    <source>
        <strain evidence="3">CCUG 60898</strain>
    </source>
</reference>
<evidence type="ECO:0000313" key="2">
    <source>
        <dbReference type="EMBL" id="MFD0977165.1"/>
    </source>
</evidence>
<feature type="signal peptide" evidence="1">
    <location>
        <begin position="1"/>
        <end position="22"/>
    </location>
</feature>
<dbReference type="EMBL" id="JBHTJP010000035">
    <property type="protein sequence ID" value="MFD0977165.1"/>
    <property type="molecule type" value="Genomic_DNA"/>
</dbReference>
<accession>A0ABW3II15</accession>
<comment type="caution">
    <text evidence="2">The sequence shown here is derived from an EMBL/GenBank/DDBJ whole genome shotgun (WGS) entry which is preliminary data.</text>
</comment>
<feature type="chain" id="PRO_5047344114" evidence="1">
    <location>
        <begin position="23"/>
        <end position="114"/>
    </location>
</feature>
<evidence type="ECO:0000313" key="3">
    <source>
        <dbReference type="Proteomes" id="UP001597100"/>
    </source>
</evidence>
<keyword evidence="3" id="KW-1185">Reference proteome</keyword>
<name>A0ABW3II15_9FLAO</name>
<protein>
    <submittedName>
        <fullName evidence="2">Uncharacterized protein</fullName>
    </submittedName>
</protein>
<organism evidence="2 3">
    <name type="scientific">Salinimicrobium gaetbulicola</name>
    <dbReference type="NCBI Taxonomy" id="999702"/>
    <lineage>
        <taxon>Bacteria</taxon>
        <taxon>Pseudomonadati</taxon>
        <taxon>Bacteroidota</taxon>
        <taxon>Flavobacteriia</taxon>
        <taxon>Flavobacteriales</taxon>
        <taxon>Flavobacteriaceae</taxon>
        <taxon>Salinimicrobium</taxon>
    </lineage>
</organism>
<dbReference type="Proteomes" id="UP001597100">
    <property type="component" value="Unassembled WGS sequence"/>
</dbReference>
<sequence>MKTPQFFFGKFLLVLLAFFSQAGMSTFAFPSELFEPDTEKAQFREAHPVLLVFDQTENLEVPEASERTSLSYGKSNPSEVIFLERVFLTNSYSFLKRDLRAAITAQLFPYHFFL</sequence>
<gene>
    <name evidence="2" type="ORF">ACFQ1G_10215</name>
</gene>
<evidence type="ECO:0000256" key="1">
    <source>
        <dbReference type="SAM" id="SignalP"/>
    </source>
</evidence>